<gene>
    <name evidence="2" type="ORF">QC823_02870</name>
</gene>
<evidence type="ECO:0000256" key="1">
    <source>
        <dbReference type="SAM" id="MobiDB-lite"/>
    </source>
</evidence>
<proteinExistence type="predicted"/>
<protein>
    <submittedName>
        <fullName evidence="2">Uncharacterized protein</fullName>
    </submittedName>
</protein>
<keyword evidence="3" id="KW-1185">Reference proteome</keyword>
<evidence type="ECO:0000313" key="3">
    <source>
        <dbReference type="Proteomes" id="UP001254564"/>
    </source>
</evidence>
<dbReference type="RefSeq" id="WP_309654850.1">
    <property type="nucleotide sequence ID" value="NZ_JARWAN010000003.1"/>
</dbReference>
<evidence type="ECO:0000313" key="2">
    <source>
        <dbReference type="EMBL" id="MDR5897932.1"/>
    </source>
</evidence>
<feature type="compositionally biased region" description="Basic and acidic residues" evidence="1">
    <location>
        <begin position="151"/>
        <end position="168"/>
    </location>
</feature>
<feature type="region of interest" description="Disordered" evidence="1">
    <location>
        <begin position="151"/>
        <end position="173"/>
    </location>
</feature>
<dbReference type="Proteomes" id="UP001254564">
    <property type="component" value="Unassembled WGS sequence"/>
</dbReference>
<dbReference type="EMBL" id="JARWAN010000003">
    <property type="protein sequence ID" value="MDR5897932.1"/>
    <property type="molecule type" value="Genomic_DNA"/>
</dbReference>
<reference evidence="2 3" key="1">
    <citation type="submission" date="2023-04" db="EMBL/GenBank/DDBJ databases">
        <title>A long-awaited taxogenomic arrangement of the family Halomonadaceae.</title>
        <authorList>
            <person name="De La Haba R."/>
            <person name="Chuvochina M."/>
            <person name="Wittouck S."/>
            <person name="Arahal D.R."/>
            <person name="Sanchez-Porro C."/>
            <person name="Hugenholtz P."/>
            <person name="Ventosa A."/>
        </authorList>
    </citation>
    <scope>NUCLEOTIDE SEQUENCE [LARGE SCALE GENOMIC DNA]</scope>
    <source>
        <strain evidence="2 3">DSM 21020</strain>
    </source>
</reference>
<comment type="caution">
    <text evidence="2">The sequence shown here is derived from an EMBL/GenBank/DDBJ whole genome shotgun (WGS) entry which is preliminary data.</text>
</comment>
<accession>A0ABU1H2E4</accession>
<name>A0ABU1H2E4_9GAMM</name>
<organism evidence="2 3">
    <name type="scientific">Vreelandella vilamensis</name>
    <dbReference type="NCBI Taxonomy" id="531309"/>
    <lineage>
        <taxon>Bacteria</taxon>
        <taxon>Pseudomonadati</taxon>
        <taxon>Pseudomonadota</taxon>
        <taxon>Gammaproteobacteria</taxon>
        <taxon>Oceanospirillales</taxon>
        <taxon>Halomonadaceae</taxon>
        <taxon>Vreelandella</taxon>
    </lineage>
</organism>
<sequence length="330" mass="36815">MNEPTNVKIASHDDAYELIEQALKGELEDKLLDIDFAGDWSTLRIKVSGEQYHASLNGRLVRTLGELQTQLNRLYAHAAYGKSAKALSNDEREEIELVFQVSEGSTDIWADLGSWGTSIADTAIDKMTGTEIVIVVLGMGLIWAGSKALSERNTRKEKESDNAHEASQHEASLAAENERHERLIEQMAAQNETIRMALHERSKFDHSVLRATPTADSVQISGREFDRTDIEDASRSERQTTELTRRDGFYYVQGIVTKADGFNVSLVDNEDAALRAELHRGRLNDDDLEDLWTALRDATPIHLKLTARVREDAVLSATIIGLAEEVNAQQ</sequence>